<reference evidence="2" key="2">
    <citation type="submission" date="2022-06" db="UniProtKB">
        <authorList>
            <consortium name="EnsemblMetazoa"/>
        </authorList>
    </citation>
    <scope>IDENTIFICATION</scope>
    <source>
        <strain evidence="2">DF5081</strain>
    </source>
</reference>
<reference evidence="3" key="1">
    <citation type="submission" date="2010-08" db="EMBL/GenBank/DDBJ databases">
        <authorList>
            <consortium name="Caenorhabditis japonica Sequencing Consortium"/>
            <person name="Wilson R.K."/>
        </authorList>
    </citation>
    <scope>NUCLEOTIDE SEQUENCE [LARGE SCALE GENOMIC DNA]</scope>
    <source>
        <strain evidence="3">DF5081</strain>
    </source>
</reference>
<dbReference type="AlphaFoldDB" id="A0A8R1DUX9"/>
<dbReference type="InterPro" id="IPR019428">
    <property type="entry name" value="7TM_GPCR_serpentine_rcpt_Str"/>
</dbReference>
<evidence type="ECO:0000313" key="2">
    <source>
        <dbReference type="EnsemblMetazoa" id="CJA13273.1"/>
    </source>
</evidence>
<keyword evidence="1" id="KW-1133">Transmembrane helix</keyword>
<name>A0A8R1DUX9_CAEJA</name>
<dbReference type="Pfam" id="PF10326">
    <property type="entry name" value="7TM_GPCR_Str"/>
    <property type="match status" value="2"/>
</dbReference>
<dbReference type="Proteomes" id="UP000005237">
    <property type="component" value="Unassembled WGS sequence"/>
</dbReference>
<sequence length="114" mass="12643">MIFWFLVPPTFAAIWGLTAGNMFRPTPETDAEIGNSILEAYDIQMDSIVYIAAFASIPILLLHIPVSGLFIFPLLDRELGFFAGFVTITIALYPAIDPLPTIFVVENYRNAVFG</sequence>
<feature type="transmembrane region" description="Helical" evidence="1">
    <location>
        <begin position="48"/>
        <end position="72"/>
    </location>
</feature>
<evidence type="ECO:0000313" key="3">
    <source>
        <dbReference type="Proteomes" id="UP000005237"/>
    </source>
</evidence>
<organism evidence="2 3">
    <name type="scientific">Caenorhabditis japonica</name>
    <dbReference type="NCBI Taxonomy" id="281687"/>
    <lineage>
        <taxon>Eukaryota</taxon>
        <taxon>Metazoa</taxon>
        <taxon>Ecdysozoa</taxon>
        <taxon>Nematoda</taxon>
        <taxon>Chromadorea</taxon>
        <taxon>Rhabditida</taxon>
        <taxon>Rhabditina</taxon>
        <taxon>Rhabditomorpha</taxon>
        <taxon>Rhabditoidea</taxon>
        <taxon>Rhabditidae</taxon>
        <taxon>Peloderinae</taxon>
        <taxon>Caenorhabditis</taxon>
    </lineage>
</organism>
<dbReference type="GO" id="GO:0005886">
    <property type="term" value="C:plasma membrane"/>
    <property type="evidence" value="ECO:0007669"/>
    <property type="project" value="TreeGrafter"/>
</dbReference>
<keyword evidence="3" id="KW-1185">Reference proteome</keyword>
<evidence type="ECO:0000256" key="1">
    <source>
        <dbReference type="SAM" id="Phobius"/>
    </source>
</evidence>
<dbReference type="GO" id="GO:0038022">
    <property type="term" value="F:G protein-coupled olfactory receptor activity"/>
    <property type="evidence" value="ECO:0007669"/>
    <property type="project" value="TreeGrafter"/>
</dbReference>
<proteinExistence type="predicted"/>
<dbReference type="PANTHER" id="PTHR22943:SF84">
    <property type="entry name" value="SEVEN TM RECEPTOR"/>
    <property type="match status" value="1"/>
</dbReference>
<keyword evidence="1" id="KW-0812">Transmembrane</keyword>
<dbReference type="GO" id="GO:0042048">
    <property type="term" value="P:olfactory behavior"/>
    <property type="evidence" value="ECO:0007669"/>
    <property type="project" value="TreeGrafter"/>
</dbReference>
<keyword evidence="1" id="KW-0472">Membrane</keyword>
<accession>A0A8R1DUX9</accession>
<protein>
    <submittedName>
        <fullName evidence="2">Uncharacterized protein</fullName>
    </submittedName>
</protein>
<feature type="transmembrane region" description="Helical" evidence="1">
    <location>
        <begin position="79"/>
        <end position="96"/>
    </location>
</feature>
<dbReference type="EnsemblMetazoa" id="CJA13273.1">
    <property type="protein sequence ID" value="CJA13273.1"/>
    <property type="gene ID" value="WBGene00132477"/>
</dbReference>
<dbReference type="PANTHER" id="PTHR22943">
    <property type="entry name" value="7-TRANSMEMBRANE DOMAIN RECEPTOR C.ELEGANS"/>
    <property type="match status" value="1"/>
</dbReference>